<name>A0A0L8HDN4_OCTBM</name>
<accession>A0A0L8HDN4</accession>
<proteinExistence type="predicted"/>
<gene>
    <name evidence="1" type="ORF">OCBIM_22016860mg</name>
</gene>
<protein>
    <submittedName>
        <fullName evidence="1">Uncharacterized protein</fullName>
    </submittedName>
</protein>
<evidence type="ECO:0000313" key="1">
    <source>
        <dbReference type="EMBL" id="KOF87446.1"/>
    </source>
</evidence>
<dbReference type="EMBL" id="KQ418413">
    <property type="protein sequence ID" value="KOF87446.1"/>
    <property type="molecule type" value="Genomic_DNA"/>
</dbReference>
<dbReference type="AlphaFoldDB" id="A0A0L8HDN4"/>
<organism evidence="1">
    <name type="scientific">Octopus bimaculoides</name>
    <name type="common">California two-spotted octopus</name>
    <dbReference type="NCBI Taxonomy" id="37653"/>
    <lineage>
        <taxon>Eukaryota</taxon>
        <taxon>Metazoa</taxon>
        <taxon>Spiralia</taxon>
        <taxon>Lophotrochozoa</taxon>
        <taxon>Mollusca</taxon>
        <taxon>Cephalopoda</taxon>
        <taxon>Coleoidea</taxon>
        <taxon>Octopodiformes</taxon>
        <taxon>Octopoda</taxon>
        <taxon>Incirrata</taxon>
        <taxon>Octopodidae</taxon>
        <taxon>Octopus</taxon>
    </lineage>
</organism>
<reference evidence="1" key="1">
    <citation type="submission" date="2015-07" db="EMBL/GenBank/DDBJ databases">
        <title>MeaNS - Measles Nucleotide Surveillance Program.</title>
        <authorList>
            <person name="Tran T."/>
            <person name="Druce J."/>
        </authorList>
    </citation>
    <scope>NUCLEOTIDE SEQUENCE</scope>
    <source>
        <strain evidence="1">UCB-OBI-ISO-001</strain>
        <tissue evidence="1">Gonad</tissue>
    </source>
</reference>
<sequence>MWFHYSVLGCGTERLVRYCCQNSHHHTLPLAPESHSTPLKLAAVFSGKKSDQNLEEFQESVIQK</sequence>